<name>A0A9X3S693_9ACTN</name>
<evidence type="ECO:0000313" key="3">
    <source>
        <dbReference type="EMBL" id="MDA0164956.1"/>
    </source>
</evidence>
<feature type="transmembrane region" description="Helical" evidence="2">
    <location>
        <begin position="105"/>
        <end position="125"/>
    </location>
</feature>
<dbReference type="RefSeq" id="WP_270044211.1">
    <property type="nucleotide sequence ID" value="NZ_JAPDOD010000040.1"/>
</dbReference>
<proteinExistence type="predicted"/>
<keyword evidence="2" id="KW-0472">Membrane</keyword>
<feature type="transmembrane region" description="Helical" evidence="2">
    <location>
        <begin position="79"/>
        <end position="99"/>
    </location>
</feature>
<comment type="caution">
    <text evidence="3">The sequence shown here is derived from an EMBL/GenBank/DDBJ whole genome shotgun (WGS) entry which is preliminary data.</text>
</comment>
<feature type="compositionally biased region" description="Basic and acidic residues" evidence="1">
    <location>
        <begin position="23"/>
        <end position="57"/>
    </location>
</feature>
<keyword evidence="2" id="KW-0812">Transmembrane</keyword>
<evidence type="ECO:0000256" key="2">
    <source>
        <dbReference type="SAM" id="Phobius"/>
    </source>
</evidence>
<organism evidence="3 4">
    <name type="scientific">Solirubrobacter ginsenosidimutans</name>
    <dbReference type="NCBI Taxonomy" id="490573"/>
    <lineage>
        <taxon>Bacteria</taxon>
        <taxon>Bacillati</taxon>
        <taxon>Actinomycetota</taxon>
        <taxon>Thermoleophilia</taxon>
        <taxon>Solirubrobacterales</taxon>
        <taxon>Solirubrobacteraceae</taxon>
        <taxon>Solirubrobacter</taxon>
    </lineage>
</organism>
<keyword evidence="4" id="KW-1185">Reference proteome</keyword>
<feature type="region of interest" description="Disordered" evidence="1">
    <location>
        <begin position="1"/>
        <end position="69"/>
    </location>
</feature>
<protein>
    <submittedName>
        <fullName evidence="3">Uncharacterized protein</fullName>
    </submittedName>
</protein>
<accession>A0A9X3S693</accession>
<reference evidence="3" key="1">
    <citation type="submission" date="2022-10" db="EMBL/GenBank/DDBJ databases">
        <title>The WGS of Solirubrobacter ginsenosidimutans DSM 21036.</title>
        <authorList>
            <person name="Jiang Z."/>
        </authorList>
    </citation>
    <scope>NUCLEOTIDE SEQUENCE</scope>
    <source>
        <strain evidence="3">DSM 21036</strain>
    </source>
</reference>
<dbReference type="Proteomes" id="UP001149140">
    <property type="component" value="Unassembled WGS sequence"/>
</dbReference>
<gene>
    <name evidence="3" type="ORF">OM076_32095</name>
</gene>
<evidence type="ECO:0000256" key="1">
    <source>
        <dbReference type="SAM" id="MobiDB-lite"/>
    </source>
</evidence>
<sequence length="130" mass="14062">MPTEHSTEPTGSPVPGVIPEPVRVVRDAAVEDQRAASRDPRGEREARRQAREDRRNPSSESPGVMIPNRRKRLPLEAPLMRVVATAGIVGIAVVIAAIMDSQDSQGWLIGLVASIVSLVLAAVLWSSRRV</sequence>
<dbReference type="EMBL" id="JAPDOD010000040">
    <property type="protein sequence ID" value="MDA0164956.1"/>
    <property type="molecule type" value="Genomic_DNA"/>
</dbReference>
<keyword evidence="2" id="KW-1133">Transmembrane helix</keyword>
<evidence type="ECO:0000313" key="4">
    <source>
        <dbReference type="Proteomes" id="UP001149140"/>
    </source>
</evidence>
<dbReference type="AlphaFoldDB" id="A0A9X3S693"/>